<dbReference type="GO" id="GO:0032259">
    <property type="term" value="P:methylation"/>
    <property type="evidence" value="ECO:0007669"/>
    <property type="project" value="UniProtKB-KW"/>
</dbReference>
<proteinExistence type="predicted"/>
<keyword evidence="1 5" id="KW-0489">Methyltransferase</keyword>
<keyword evidence="6" id="KW-1185">Reference proteome</keyword>
<keyword evidence="3" id="KW-0949">S-adenosyl-L-methionine</keyword>
<dbReference type="GO" id="GO:0008168">
    <property type="term" value="F:methyltransferase activity"/>
    <property type="evidence" value="ECO:0007669"/>
    <property type="project" value="UniProtKB-KW"/>
</dbReference>
<evidence type="ECO:0000256" key="4">
    <source>
        <dbReference type="SAM" id="Phobius"/>
    </source>
</evidence>
<dbReference type="Proteomes" id="UP001303946">
    <property type="component" value="Chromosome"/>
</dbReference>
<evidence type="ECO:0000256" key="1">
    <source>
        <dbReference type="ARBA" id="ARBA00022603"/>
    </source>
</evidence>
<keyword evidence="2 5" id="KW-0808">Transferase</keyword>
<name>A0ABZ0D582_9BURK</name>
<feature type="transmembrane region" description="Helical" evidence="4">
    <location>
        <begin position="58"/>
        <end position="87"/>
    </location>
</feature>
<keyword evidence="4" id="KW-0472">Membrane</keyword>
<organism evidence="5 6">
    <name type="scientific">Piscinibacter gummiphilus</name>
    <dbReference type="NCBI Taxonomy" id="946333"/>
    <lineage>
        <taxon>Bacteria</taxon>
        <taxon>Pseudomonadati</taxon>
        <taxon>Pseudomonadota</taxon>
        <taxon>Betaproteobacteria</taxon>
        <taxon>Burkholderiales</taxon>
        <taxon>Sphaerotilaceae</taxon>
        <taxon>Piscinibacter</taxon>
    </lineage>
</organism>
<dbReference type="EMBL" id="CP136336">
    <property type="protein sequence ID" value="WOB09854.1"/>
    <property type="molecule type" value="Genomic_DNA"/>
</dbReference>
<accession>A0ABZ0D582</accession>
<dbReference type="InterPro" id="IPR029063">
    <property type="entry name" value="SAM-dependent_MTases_sf"/>
</dbReference>
<dbReference type="Gene3D" id="3.40.50.150">
    <property type="entry name" value="Vaccinia Virus protein VP39"/>
    <property type="match status" value="1"/>
</dbReference>
<sequence length="248" mass="27876">MWPLPALLVWALCWGLFLGLRALDARDWAALLLATAAGAVLSLLSVRRWRRVFIALGFPLSVLASGIAGSIPAWGWLLPLLALFALYPLHTWRDAPMFPTPSGALQGLSRTVWLDGETPRVVDAGCGMGDALRELHTQFPQARLEGLEWSWALRLACALRCKWLRVPARVKRADIWKADWTPYAMVYLFQRPESMPRAVRKAARELRCGAWMASLEFEASDLQPTAVHECADGRKLWLYQAPFKERVA</sequence>
<dbReference type="EC" id="2.1.-.-" evidence="5"/>
<evidence type="ECO:0000313" key="6">
    <source>
        <dbReference type="Proteomes" id="UP001303946"/>
    </source>
</evidence>
<protein>
    <submittedName>
        <fullName evidence="5">Class I SAM-dependent methyltransferase</fullName>
        <ecNumber evidence="5">2.1.-.-</ecNumber>
    </submittedName>
</protein>
<dbReference type="CDD" id="cd02440">
    <property type="entry name" value="AdoMet_MTases"/>
    <property type="match status" value="1"/>
</dbReference>
<evidence type="ECO:0000256" key="2">
    <source>
        <dbReference type="ARBA" id="ARBA00022679"/>
    </source>
</evidence>
<keyword evidence="4" id="KW-0812">Transmembrane</keyword>
<dbReference type="InterPro" id="IPR026170">
    <property type="entry name" value="FAM173A/B"/>
</dbReference>
<gene>
    <name evidence="5" type="ORF">RXV79_07245</name>
</gene>
<reference evidence="5 6" key="1">
    <citation type="submission" date="2023-10" db="EMBL/GenBank/DDBJ databases">
        <title>Bacteria for the degradation of biodegradable plastic PBAT(Polybutylene adipate terephthalate).</title>
        <authorList>
            <person name="Weon H.-Y."/>
            <person name="Yeon J."/>
        </authorList>
    </citation>
    <scope>NUCLEOTIDE SEQUENCE [LARGE SCALE GENOMIC DNA]</scope>
    <source>
        <strain evidence="5 6">SBD 7-3</strain>
    </source>
</reference>
<feature type="transmembrane region" description="Helical" evidence="4">
    <location>
        <begin position="29"/>
        <end position="46"/>
    </location>
</feature>
<dbReference type="SUPFAM" id="SSF53335">
    <property type="entry name" value="S-adenosyl-L-methionine-dependent methyltransferases"/>
    <property type="match status" value="1"/>
</dbReference>
<evidence type="ECO:0000256" key="3">
    <source>
        <dbReference type="ARBA" id="ARBA00022691"/>
    </source>
</evidence>
<dbReference type="PANTHER" id="PTHR13610:SF9">
    <property type="entry name" value="FI06469P"/>
    <property type="match status" value="1"/>
</dbReference>
<dbReference type="RefSeq" id="WP_316702728.1">
    <property type="nucleotide sequence ID" value="NZ_CP136336.1"/>
</dbReference>
<evidence type="ECO:0000313" key="5">
    <source>
        <dbReference type="EMBL" id="WOB09854.1"/>
    </source>
</evidence>
<keyword evidence="4" id="KW-1133">Transmembrane helix</keyword>
<dbReference type="PANTHER" id="PTHR13610">
    <property type="entry name" value="METHYLTRANSFERASE DOMAIN-CONTAINING PROTEIN"/>
    <property type="match status" value="1"/>
</dbReference>